<dbReference type="EMBL" id="EQ973841">
    <property type="protein sequence ID" value="EEF42755.1"/>
    <property type="molecule type" value="Genomic_DNA"/>
</dbReference>
<organism evidence="1 2">
    <name type="scientific">Ricinus communis</name>
    <name type="common">Castor bean</name>
    <dbReference type="NCBI Taxonomy" id="3988"/>
    <lineage>
        <taxon>Eukaryota</taxon>
        <taxon>Viridiplantae</taxon>
        <taxon>Streptophyta</taxon>
        <taxon>Embryophyta</taxon>
        <taxon>Tracheophyta</taxon>
        <taxon>Spermatophyta</taxon>
        <taxon>Magnoliopsida</taxon>
        <taxon>eudicotyledons</taxon>
        <taxon>Gunneridae</taxon>
        <taxon>Pentapetalae</taxon>
        <taxon>rosids</taxon>
        <taxon>fabids</taxon>
        <taxon>Malpighiales</taxon>
        <taxon>Euphorbiaceae</taxon>
        <taxon>Acalyphoideae</taxon>
        <taxon>Acalypheae</taxon>
        <taxon>Ricinus</taxon>
    </lineage>
</organism>
<evidence type="ECO:0000313" key="2">
    <source>
        <dbReference type="Proteomes" id="UP000008311"/>
    </source>
</evidence>
<evidence type="ECO:0000313" key="1">
    <source>
        <dbReference type="EMBL" id="EEF42755.1"/>
    </source>
</evidence>
<dbReference type="InParanoid" id="B9S0U1"/>
<protein>
    <submittedName>
        <fullName evidence="1">Uncharacterized protein</fullName>
    </submittedName>
</protein>
<sequence length="107" mass="11419">MPHRLLPLQVVCDLAAGVDVFHAVTSVPLAAVAYASRVTLHLRAAAIALLTGAAVAGCCCLTAMSPCENFVAATWLAPKSILFKEGLIAPKYFIRVIKYQNMKLSSF</sequence>
<dbReference type="AlphaFoldDB" id="B9S0U1"/>
<proteinExistence type="predicted"/>
<reference evidence="2" key="1">
    <citation type="journal article" date="2010" name="Nat. Biotechnol.">
        <title>Draft genome sequence of the oilseed species Ricinus communis.</title>
        <authorList>
            <person name="Chan A.P."/>
            <person name="Crabtree J."/>
            <person name="Zhao Q."/>
            <person name="Lorenzi H."/>
            <person name="Orvis J."/>
            <person name="Puiu D."/>
            <person name="Melake-Berhan A."/>
            <person name="Jones K.M."/>
            <person name="Redman J."/>
            <person name="Chen G."/>
            <person name="Cahoon E.B."/>
            <person name="Gedil M."/>
            <person name="Stanke M."/>
            <person name="Haas B.J."/>
            <person name="Wortman J.R."/>
            <person name="Fraser-Liggett C.M."/>
            <person name="Ravel J."/>
            <person name="Rabinowicz P.D."/>
        </authorList>
    </citation>
    <scope>NUCLEOTIDE SEQUENCE [LARGE SCALE GENOMIC DNA]</scope>
    <source>
        <strain evidence="2">cv. Hale</strain>
    </source>
</reference>
<name>B9S0U1_RICCO</name>
<keyword evidence="2" id="KW-1185">Reference proteome</keyword>
<dbReference type="Proteomes" id="UP000008311">
    <property type="component" value="Unassembled WGS sequence"/>
</dbReference>
<gene>
    <name evidence="1" type="ORF">RCOM_1536860</name>
</gene>
<accession>B9S0U1</accession>